<keyword evidence="1" id="KW-0812">Transmembrane</keyword>
<dbReference type="Pfam" id="PF16082">
    <property type="entry name" value="Phage_holin_2_4"/>
    <property type="match status" value="1"/>
</dbReference>
<dbReference type="RefSeq" id="YP_010037880.1">
    <property type="nucleotide sequence ID" value="NC_054146.1"/>
</dbReference>
<dbReference type="KEGG" id="vg:63642344"/>
<feature type="transmembrane region" description="Helical" evidence="1">
    <location>
        <begin position="47"/>
        <end position="66"/>
    </location>
</feature>
<evidence type="ECO:0000256" key="1">
    <source>
        <dbReference type="SAM" id="Phobius"/>
    </source>
</evidence>
<organism evidence="2 3">
    <name type="scientific">Ralstonia phage phiRSP</name>
    <dbReference type="NCBI Taxonomy" id="2201420"/>
    <lineage>
        <taxon>Viruses</taxon>
        <taxon>Duplodnaviria</taxon>
        <taxon>Heunggongvirae</taxon>
        <taxon>Uroviricota</taxon>
        <taxon>Caudoviricetes</taxon>
        <taxon>Coatlandelriovirus</taxon>
        <taxon>Coatlandelriovirus RSP</taxon>
    </lineage>
</organism>
<reference evidence="2 3" key="1">
    <citation type="submission" date="2018-04" db="EMBL/GenBank/DDBJ databases">
        <title>Complete genome of bacteriophage phiRSP, lytic for Ralstonia solanacearum.</title>
        <authorList>
            <person name="Hernandez-Romano J."/>
            <person name="Serrano-Plancarte R."/>
            <person name="Hernandez-Silva I.E."/>
            <person name="Perez-de-la-Rosa J.D."/>
        </authorList>
    </citation>
    <scope>NUCLEOTIDE SEQUENCE [LARGE SCALE GENOMIC DNA]</scope>
</reference>
<keyword evidence="1" id="KW-1133">Transmembrane helix</keyword>
<protein>
    <submittedName>
        <fullName evidence="2">Putative holin</fullName>
    </submittedName>
</protein>
<dbReference type="Proteomes" id="UP000256012">
    <property type="component" value="Segment"/>
</dbReference>
<evidence type="ECO:0000313" key="2">
    <source>
        <dbReference type="EMBL" id="AXF38213.1"/>
    </source>
</evidence>
<dbReference type="GeneID" id="63642344"/>
<dbReference type="InterPro" id="IPR032124">
    <property type="entry name" value="Phage_F116_holin"/>
</dbReference>
<keyword evidence="1" id="KW-0472">Membrane</keyword>
<keyword evidence="3" id="KW-1185">Reference proteome</keyword>
<name>A0A345ANS4_9CAUD</name>
<evidence type="ECO:0000313" key="3">
    <source>
        <dbReference type="Proteomes" id="UP000256012"/>
    </source>
</evidence>
<feature type="transmembrane region" description="Helical" evidence="1">
    <location>
        <begin position="20"/>
        <end position="41"/>
    </location>
</feature>
<dbReference type="EMBL" id="MH252365">
    <property type="protein sequence ID" value="AXF38213.1"/>
    <property type="molecule type" value="Genomic_DNA"/>
</dbReference>
<accession>A0A345ANS4</accession>
<sequence>MRPFMKGRATMDERGTTVDAAIAAAGSKATYAGAGGTVFGWMTSSEFSVICGIVLGVIGLVVNLVFKIREDRRQQGEHEARMREIRGERP</sequence>
<proteinExistence type="predicted"/>